<evidence type="ECO:0000313" key="2">
    <source>
        <dbReference type="EMBL" id="EIE84679.1"/>
    </source>
</evidence>
<dbReference type="AlphaFoldDB" id="I1C899"/>
<reference evidence="2 3" key="1">
    <citation type="journal article" date="2009" name="PLoS Genet.">
        <title>Genomic analysis of the basal lineage fungus Rhizopus oryzae reveals a whole-genome duplication.</title>
        <authorList>
            <person name="Ma L.-J."/>
            <person name="Ibrahim A.S."/>
            <person name="Skory C."/>
            <person name="Grabherr M.G."/>
            <person name="Burger G."/>
            <person name="Butler M."/>
            <person name="Elias M."/>
            <person name="Idnurm A."/>
            <person name="Lang B.F."/>
            <person name="Sone T."/>
            <person name="Abe A."/>
            <person name="Calvo S.E."/>
            <person name="Corrochano L.M."/>
            <person name="Engels R."/>
            <person name="Fu J."/>
            <person name="Hansberg W."/>
            <person name="Kim J.-M."/>
            <person name="Kodira C.D."/>
            <person name="Koehrsen M.J."/>
            <person name="Liu B."/>
            <person name="Miranda-Saavedra D."/>
            <person name="O'Leary S."/>
            <person name="Ortiz-Castellanos L."/>
            <person name="Poulter R."/>
            <person name="Rodriguez-Romero J."/>
            <person name="Ruiz-Herrera J."/>
            <person name="Shen Y.-Q."/>
            <person name="Zeng Q."/>
            <person name="Galagan J."/>
            <person name="Birren B.W."/>
            <person name="Cuomo C.A."/>
            <person name="Wickes B.L."/>
        </authorList>
    </citation>
    <scope>NUCLEOTIDE SEQUENCE [LARGE SCALE GENOMIC DNA]</scope>
    <source>
        <strain evidence="3">RA 99-880 / ATCC MYA-4621 / FGSC 9543 / NRRL 43880</strain>
    </source>
</reference>
<organism evidence="2 3">
    <name type="scientific">Rhizopus delemar (strain RA 99-880 / ATCC MYA-4621 / FGSC 9543 / NRRL 43880)</name>
    <name type="common">Mucormycosis agent</name>
    <name type="synonym">Rhizopus arrhizus var. delemar</name>
    <dbReference type="NCBI Taxonomy" id="246409"/>
    <lineage>
        <taxon>Eukaryota</taxon>
        <taxon>Fungi</taxon>
        <taxon>Fungi incertae sedis</taxon>
        <taxon>Mucoromycota</taxon>
        <taxon>Mucoromycotina</taxon>
        <taxon>Mucoromycetes</taxon>
        <taxon>Mucorales</taxon>
        <taxon>Mucorineae</taxon>
        <taxon>Rhizopodaceae</taxon>
        <taxon>Rhizopus</taxon>
    </lineage>
</organism>
<accession>I1C899</accession>
<dbReference type="OrthoDB" id="5532350at2759"/>
<dbReference type="EMBL" id="CH476738">
    <property type="protein sequence ID" value="EIE84679.1"/>
    <property type="molecule type" value="Genomic_DNA"/>
</dbReference>
<dbReference type="Proteomes" id="UP000009138">
    <property type="component" value="Unassembled WGS sequence"/>
</dbReference>
<dbReference type="VEuPathDB" id="FungiDB:RO3G_09389"/>
<gene>
    <name evidence="2" type="ORF">RO3G_09389</name>
</gene>
<proteinExistence type="predicted"/>
<feature type="compositionally biased region" description="Polar residues" evidence="1">
    <location>
        <begin position="21"/>
        <end position="35"/>
    </location>
</feature>
<evidence type="ECO:0000256" key="1">
    <source>
        <dbReference type="SAM" id="MobiDB-lite"/>
    </source>
</evidence>
<evidence type="ECO:0000313" key="3">
    <source>
        <dbReference type="Proteomes" id="UP000009138"/>
    </source>
</evidence>
<dbReference type="RefSeq" id="XP_067520075.1">
    <property type="nucleotide sequence ID" value="XM_067663974.1"/>
</dbReference>
<sequence>MFSTSVKSTSVRNILARRSLHMTSATRSEGATASSKGFDAS</sequence>
<name>I1C899_RHIO9</name>
<dbReference type="InParanoid" id="I1C899"/>
<keyword evidence="3" id="KW-1185">Reference proteome</keyword>
<feature type="region of interest" description="Disordered" evidence="1">
    <location>
        <begin position="19"/>
        <end position="41"/>
    </location>
</feature>
<protein>
    <submittedName>
        <fullName evidence="2">Uncharacterized protein</fullName>
    </submittedName>
</protein>
<dbReference type="GeneID" id="93616355"/>